<evidence type="ECO:0008006" key="3">
    <source>
        <dbReference type="Google" id="ProtNLM"/>
    </source>
</evidence>
<accession>A0AAD7HHR3</accession>
<organism evidence="1 2">
    <name type="scientific">Mycena maculata</name>
    <dbReference type="NCBI Taxonomy" id="230809"/>
    <lineage>
        <taxon>Eukaryota</taxon>
        <taxon>Fungi</taxon>
        <taxon>Dikarya</taxon>
        <taxon>Basidiomycota</taxon>
        <taxon>Agaricomycotina</taxon>
        <taxon>Agaricomycetes</taxon>
        <taxon>Agaricomycetidae</taxon>
        <taxon>Agaricales</taxon>
        <taxon>Marasmiineae</taxon>
        <taxon>Mycenaceae</taxon>
        <taxon>Mycena</taxon>
    </lineage>
</organism>
<name>A0AAD7HHR3_9AGAR</name>
<dbReference type="AlphaFoldDB" id="A0AAD7HHR3"/>
<gene>
    <name evidence="1" type="ORF">DFH07DRAFT_784476</name>
</gene>
<evidence type="ECO:0000313" key="1">
    <source>
        <dbReference type="EMBL" id="KAJ7720128.1"/>
    </source>
</evidence>
<comment type="caution">
    <text evidence="1">The sequence shown here is derived from an EMBL/GenBank/DDBJ whole genome shotgun (WGS) entry which is preliminary data.</text>
</comment>
<proteinExistence type="predicted"/>
<protein>
    <recommendedName>
        <fullName evidence="3">DDE Tnp4 domain-containing protein</fullName>
    </recommendedName>
</protein>
<dbReference type="Proteomes" id="UP001215280">
    <property type="component" value="Unassembled WGS sequence"/>
</dbReference>
<reference evidence="1" key="1">
    <citation type="submission" date="2023-03" db="EMBL/GenBank/DDBJ databases">
        <title>Massive genome expansion in bonnet fungi (Mycena s.s.) driven by repeated elements and novel gene families across ecological guilds.</title>
        <authorList>
            <consortium name="Lawrence Berkeley National Laboratory"/>
            <person name="Harder C.B."/>
            <person name="Miyauchi S."/>
            <person name="Viragh M."/>
            <person name="Kuo A."/>
            <person name="Thoen E."/>
            <person name="Andreopoulos B."/>
            <person name="Lu D."/>
            <person name="Skrede I."/>
            <person name="Drula E."/>
            <person name="Henrissat B."/>
            <person name="Morin E."/>
            <person name="Kohler A."/>
            <person name="Barry K."/>
            <person name="LaButti K."/>
            <person name="Morin E."/>
            <person name="Salamov A."/>
            <person name="Lipzen A."/>
            <person name="Mereny Z."/>
            <person name="Hegedus B."/>
            <person name="Baldrian P."/>
            <person name="Stursova M."/>
            <person name="Weitz H."/>
            <person name="Taylor A."/>
            <person name="Grigoriev I.V."/>
            <person name="Nagy L.G."/>
            <person name="Martin F."/>
            <person name="Kauserud H."/>
        </authorList>
    </citation>
    <scope>NUCLEOTIDE SEQUENCE</scope>
    <source>
        <strain evidence="1">CBHHK188m</strain>
    </source>
</reference>
<evidence type="ECO:0000313" key="2">
    <source>
        <dbReference type="Proteomes" id="UP001215280"/>
    </source>
</evidence>
<dbReference type="EMBL" id="JARJLG010000283">
    <property type="protein sequence ID" value="KAJ7720128.1"/>
    <property type="molecule type" value="Genomic_DNA"/>
</dbReference>
<sequence length="296" mass="33354">MPLKLWPRWERENKDAGHCVNLANQKLMSSGLGEWALVYDCSLPFLSTDSARMPKQTLEALQEGSYEDASVFFVVADLLDPINLHPDDDDDPEQPAVRDDSNVAAVLRIYGAAIVEEAESLKGDGPRGPYSQVKKSKDWFTCALNMPDREFRSIFRIGRTTFDKFCDILGQNQIFASRGRKPQRHVSWQLGAFLIRYGQLSSPVHDTCFKLGIGFGTVILYCRRVIRAIRELKKQYAPWFSKEHQLQTSAQIEAKIGFPDCVGSGDGSLIQTSQQPSWMGPAYLSRKGFFAVSMDF</sequence>
<keyword evidence="2" id="KW-1185">Reference proteome</keyword>